<proteinExistence type="predicted"/>
<dbReference type="eggNOG" id="ENOG502R3VE">
    <property type="taxonomic scope" value="Eukaryota"/>
</dbReference>
<organism evidence="2 3">
    <name type="scientific">Setaria italica</name>
    <name type="common">Foxtail millet</name>
    <name type="synonym">Panicum italicum</name>
    <dbReference type="NCBI Taxonomy" id="4555"/>
    <lineage>
        <taxon>Eukaryota</taxon>
        <taxon>Viridiplantae</taxon>
        <taxon>Streptophyta</taxon>
        <taxon>Embryophyta</taxon>
        <taxon>Tracheophyta</taxon>
        <taxon>Spermatophyta</taxon>
        <taxon>Magnoliopsida</taxon>
        <taxon>Liliopsida</taxon>
        <taxon>Poales</taxon>
        <taxon>Poaceae</taxon>
        <taxon>PACMAD clade</taxon>
        <taxon>Panicoideae</taxon>
        <taxon>Panicodae</taxon>
        <taxon>Paniceae</taxon>
        <taxon>Cenchrinae</taxon>
        <taxon>Setaria</taxon>
    </lineage>
</organism>
<dbReference type="EnsemblPlants" id="KQL17365">
    <property type="protein sequence ID" value="KQL17365"/>
    <property type="gene ID" value="SETIT_024439mg"/>
</dbReference>
<evidence type="ECO:0000313" key="2">
    <source>
        <dbReference type="EnsemblPlants" id="KQL17365"/>
    </source>
</evidence>
<protein>
    <submittedName>
        <fullName evidence="2">Uncharacterized protein</fullName>
    </submittedName>
</protein>
<sequence>MAAELARSSSTLVALVRAAALWASFALLPIGGHGSRHRHAAGVVVVGGGGAADRGTPAPTVDSPAAVPTSTVVTATPAAAALLPSSSSPPATPAASSATATTAADTASKKFPLPHPGGGEPYNPAAEVASALPVPTPDELPSASSLGFDGHGLGFGGPGDVCCGGGGYGWFGGPGGYGPGTYGYTGPLYWGAAPAGGWGSVAAANVVVPLVVACVSAALAY</sequence>
<feature type="region of interest" description="Disordered" evidence="1">
    <location>
        <begin position="82"/>
        <end position="125"/>
    </location>
</feature>
<dbReference type="FunCoup" id="K3ZD08">
    <property type="interactions" value="304"/>
</dbReference>
<dbReference type="OMA" id="TGPLYWG"/>
<evidence type="ECO:0000313" key="3">
    <source>
        <dbReference type="Proteomes" id="UP000004995"/>
    </source>
</evidence>
<dbReference type="InParanoid" id="K3ZD08"/>
<reference evidence="2" key="2">
    <citation type="submission" date="2018-08" db="UniProtKB">
        <authorList>
            <consortium name="EnsemblPlants"/>
        </authorList>
    </citation>
    <scope>IDENTIFICATION</scope>
    <source>
        <strain evidence="2">Yugu1</strain>
    </source>
</reference>
<dbReference type="EMBL" id="AGNK02002149">
    <property type="status" value="NOT_ANNOTATED_CDS"/>
    <property type="molecule type" value="Genomic_DNA"/>
</dbReference>
<dbReference type="HOGENOM" id="CLU_1130729_0_0_1"/>
<dbReference type="AlphaFoldDB" id="K3ZD08"/>
<name>K3ZD08_SETIT</name>
<dbReference type="Gramene" id="KQL17365">
    <property type="protein sequence ID" value="KQL17365"/>
    <property type="gene ID" value="SETIT_024439mg"/>
</dbReference>
<dbReference type="Proteomes" id="UP000004995">
    <property type="component" value="Unassembled WGS sequence"/>
</dbReference>
<evidence type="ECO:0000256" key="1">
    <source>
        <dbReference type="SAM" id="MobiDB-lite"/>
    </source>
</evidence>
<accession>K3ZD08</accession>
<feature type="compositionally biased region" description="Low complexity" evidence="1">
    <location>
        <begin position="82"/>
        <end position="106"/>
    </location>
</feature>
<reference evidence="3" key="1">
    <citation type="journal article" date="2012" name="Nat. Biotechnol.">
        <title>Reference genome sequence of the model plant Setaria.</title>
        <authorList>
            <person name="Bennetzen J.L."/>
            <person name="Schmutz J."/>
            <person name="Wang H."/>
            <person name="Percifield R."/>
            <person name="Hawkins J."/>
            <person name="Pontaroli A.C."/>
            <person name="Estep M."/>
            <person name="Feng L."/>
            <person name="Vaughn J.N."/>
            <person name="Grimwood J."/>
            <person name="Jenkins J."/>
            <person name="Barry K."/>
            <person name="Lindquist E."/>
            <person name="Hellsten U."/>
            <person name="Deshpande S."/>
            <person name="Wang X."/>
            <person name="Wu X."/>
            <person name="Mitros T."/>
            <person name="Triplett J."/>
            <person name="Yang X."/>
            <person name="Ye C.Y."/>
            <person name="Mauro-Herrera M."/>
            <person name="Wang L."/>
            <person name="Li P."/>
            <person name="Sharma M."/>
            <person name="Sharma R."/>
            <person name="Ronald P.C."/>
            <person name="Panaud O."/>
            <person name="Kellogg E.A."/>
            <person name="Brutnell T.P."/>
            <person name="Doust A.N."/>
            <person name="Tuskan G.A."/>
            <person name="Rokhsar D."/>
            <person name="Devos K.M."/>
        </authorList>
    </citation>
    <scope>NUCLEOTIDE SEQUENCE [LARGE SCALE GENOMIC DNA]</scope>
    <source>
        <strain evidence="3">cv. Yugu1</strain>
    </source>
</reference>
<keyword evidence="3" id="KW-1185">Reference proteome</keyword>